<reference evidence="1" key="1">
    <citation type="submission" date="2020-05" db="EMBL/GenBank/DDBJ databases">
        <authorList>
            <person name="Chiriac C."/>
            <person name="Salcher M."/>
            <person name="Ghai R."/>
            <person name="Kavagutti S V."/>
        </authorList>
    </citation>
    <scope>NUCLEOTIDE SEQUENCE</scope>
</reference>
<gene>
    <name evidence="1" type="ORF">UFOPK3547_00644</name>
</gene>
<accession>A0A6J5ZLU3</accession>
<protein>
    <submittedName>
        <fullName evidence="1">Unannotated protein</fullName>
    </submittedName>
</protein>
<proteinExistence type="predicted"/>
<dbReference type="AlphaFoldDB" id="A0A6J5ZLU3"/>
<organism evidence="1">
    <name type="scientific">freshwater metagenome</name>
    <dbReference type="NCBI Taxonomy" id="449393"/>
    <lineage>
        <taxon>unclassified sequences</taxon>
        <taxon>metagenomes</taxon>
        <taxon>ecological metagenomes</taxon>
    </lineage>
</organism>
<evidence type="ECO:0000313" key="1">
    <source>
        <dbReference type="EMBL" id="CAB4341817.1"/>
    </source>
</evidence>
<dbReference type="EMBL" id="CAESAN010000041">
    <property type="protein sequence ID" value="CAB4341817.1"/>
    <property type="molecule type" value="Genomic_DNA"/>
</dbReference>
<name>A0A6J5ZLU3_9ZZZZ</name>
<sequence length="181" mass="18700">MPLLRTLICTIALAGAIISVPTLAGADSFLNEDPVTAADAAPISAEVAASGSPMVRVASCSAGGRQGRSATFVAQMKAMSRGGTMQMRFDLLSRSLPKGLWAPITGLHGYGSWDQAGKSATIFRTTKSVGGLSAGKAYRVAVTYRWRDAKGKIAKRGSLLSAACEQPKAQLAASSLKVAGR</sequence>